<feature type="compositionally biased region" description="Low complexity" evidence="2">
    <location>
        <begin position="584"/>
        <end position="593"/>
    </location>
</feature>
<dbReference type="GO" id="GO:0005509">
    <property type="term" value="F:calcium ion binding"/>
    <property type="evidence" value="ECO:0007669"/>
    <property type="project" value="InterPro"/>
</dbReference>
<dbReference type="InterPro" id="IPR011992">
    <property type="entry name" value="EF-hand-dom_pair"/>
</dbReference>
<reference evidence="4 5" key="1">
    <citation type="submission" date="2019-07" db="EMBL/GenBank/DDBJ databases">
        <title>Genomes of Cafeteria roenbergensis.</title>
        <authorList>
            <person name="Fischer M.G."/>
            <person name="Hackl T."/>
            <person name="Roman M."/>
        </authorList>
    </citation>
    <scope>NUCLEOTIDE SEQUENCE [LARGE SCALE GENOMIC DNA]</scope>
    <source>
        <strain evidence="4 5">BVI</strain>
    </source>
</reference>
<keyword evidence="5" id="KW-1185">Reference proteome</keyword>
<gene>
    <name evidence="4" type="ORF">FNF29_05952</name>
</gene>
<evidence type="ECO:0000256" key="2">
    <source>
        <dbReference type="SAM" id="MobiDB-lite"/>
    </source>
</evidence>
<evidence type="ECO:0000259" key="3">
    <source>
        <dbReference type="PROSITE" id="PS50222"/>
    </source>
</evidence>
<feature type="compositionally biased region" description="Low complexity" evidence="2">
    <location>
        <begin position="252"/>
        <end position="284"/>
    </location>
</feature>
<dbReference type="Pfam" id="PF13499">
    <property type="entry name" value="EF-hand_7"/>
    <property type="match status" value="1"/>
</dbReference>
<feature type="compositionally biased region" description="Low complexity" evidence="2">
    <location>
        <begin position="669"/>
        <end position="684"/>
    </location>
</feature>
<feature type="region of interest" description="Disordered" evidence="2">
    <location>
        <begin position="488"/>
        <end position="741"/>
    </location>
</feature>
<organism evidence="4 5">
    <name type="scientific">Cafeteria roenbergensis</name>
    <name type="common">Marine flagellate</name>
    <dbReference type="NCBI Taxonomy" id="33653"/>
    <lineage>
        <taxon>Eukaryota</taxon>
        <taxon>Sar</taxon>
        <taxon>Stramenopiles</taxon>
        <taxon>Bigyra</taxon>
        <taxon>Opalozoa</taxon>
        <taxon>Bicosoecida</taxon>
        <taxon>Cafeteriaceae</taxon>
        <taxon>Cafeteria</taxon>
    </lineage>
</organism>
<feature type="compositionally biased region" description="Basic and acidic residues" evidence="2">
    <location>
        <begin position="239"/>
        <end position="250"/>
    </location>
</feature>
<feature type="region of interest" description="Disordered" evidence="2">
    <location>
        <begin position="1"/>
        <end position="20"/>
    </location>
</feature>
<evidence type="ECO:0000256" key="1">
    <source>
        <dbReference type="ARBA" id="ARBA00022837"/>
    </source>
</evidence>
<feature type="compositionally biased region" description="Basic and acidic residues" evidence="2">
    <location>
        <begin position="551"/>
        <end position="566"/>
    </location>
</feature>
<feature type="domain" description="EF-hand" evidence="3">
    <location>
        <begin position="191"/>
        <end position="226"/>
    </location>
</feature>
<protein>
    <recommendedName>
        <fullName evidence="3">EF-hand domain-containing protein</fullName>
    </recommendedName>
</protein>
<feature type="region of interest" description="Disordered" evidence="2">
    <location>
        <begin position="235"/>
        <end position="290"/>
    </location>
</feature>
<proteinExistence type="predicted"/>
<dbReference type="Proteomes" id="UP000323011">
    <property type="component" value="Unassembled WGS sequence"/>
</dbReference>
<feature type="domain" description="EF-hand" evidence="3">
    <location>
        <begin position="141"/>
        <end position="176"/>
    </location>
</feature>
<dbReference type="InterPro" id="IPR018247">
    <property type="entry name" value="EF_Hand_1_Ca_BS"/>
</dbReference>
<feature type="region of interest" description="Disordered" evidence="2">
    <location>
        <begin position="762"/>
        <end position="797"/>
    </location>
</feature>
<feature type="compositionally biased region" description="Low complexity" evidence="2">
    <location>
        <begin position="714"/>
        <end position="730"/>
    </location>
</feature>
<dbReference type="AlphaFoldDB" id="A0A5A8C9Y1"/>
<dbReference type="CDD" id="cd00051">
    <property type="entry name" value="EFh"/>
    <property type="match status" value="1"/>
</dbReference>
<sequence length="937" mass="94198">MGSAASVQQGGTPGSDAQTRRQALAQTVRDAFSKWQLASVWSAFERAFVLLEATPSTSVSVNRFEFFNIFGYSRAVDEATGLPAEGGQFVTLPLFLFKVFAEAPSRALRSAVAHAGAPDEALLRANLYEMFMVLCMFARGDPRAKAAMLFRMFDLDGGGDLDADELCEFMHTASRALYRMGQVARRPSKRGVRKLAAAVLKTADTNGDGRVDWEEFFVWAQAAGTTKSLVKSMAEVAAEEERSGEGRDGEEPVAGEAEAARALAAKEGAGDASGAAAAEGGKPAASRRQRRWSVSLAGGLELDLEALGGAEAAAELARAASTLRVGQGAEAVPTEQAIQDYLSRLLAKADRKLAAGPAAERARAMAAATAAAIRGGTPVSGDGSPAVGASPLAGRSTPGVAFALGAGASPQLGPARSRRSSVSGSPAAQQQAPPTTKQQRLATANSFRADSRRFDSGRPPAEPAMTHGVVHGPEGAGFHADQFIGSLFHDDEPPAAAPSPAGARGPDGRAGPRPPLPHKASPAGLLGRTPGLAAAPEAGRSPPAAGAAAAEGKEGPLDADVIRVGDDDSLSTASSRPPSPPAQPAAAVAAVPGGTPGVAGGLSIRAPASVTSPLIGPAAAHGAESPLPLPIRGAASLQRPPAYSVGSTPLGVATPGRGASPGPSDTGRAGAPSPGTPGSVVSSTMSGLGPRQRVNSVGGGFVRDASSRLPPGARLSSLRQSPSPLRLSPLGRGMTPSASAGGLAGLAGLARLDDSAVSTPIGAARARGRVSLRGSASPDRAASTGGADTRREGTESLNRLLAEAATYSLPAIAAGAASAGFSPTRGQLGVMSRSSTPGGGGSGGAFATPPRRPHSRSGGAEASPAAQQAFGSGGDGGVERRSSPGQESQRFVSGVAHQPLLWGGQAPVAQGERRRTSSLSATVARARTESRVLADGK</sequence>
<feature type="region of interest" description="Disordered" evidence="2">
    <location>
        <begin position="404"/>
        <end position="466"/>
    </location>
</feature>
<evidence type="ECO:0000313" key="4">
    <source>
        <dbReference type="EMBL" id="KAA0149399.1"/>
    </source>
</evidence>
<feature type="region of interest" description="Disordered" evidence="2">
    <location>
        <begin position="819"/>
        <end position="937"/>
    </location>
</feature>
<dbReference type="InterPro" id="IPR002048">
    <property type="entry name" value="EF_hand_dom"/>
</dbReference>
<dbReference type="SMART" id="SM00054">
    <property type="entry name" value="EFh"/>
    <property type="match status" value="2"/>
</dbReference>
<evidence type="ECO:0000313" key="5">
    <source>
        <dbReference type="Proteomes" id="UP000323011"/>
    </source>
</evidence>
<feature type="compositionally biased region" description="Polar residues" evidence="2">
    <location>
        <begin position="435"/>
        <end position="448"/>
    </location>
</feature>
<name>A0A5A8C9Y1_CAFRO</name>
<comment type="caution">
    <text evidence="4">The sequence shown here is derived from an EMBL/GenBank/DDBJ whole genome shotgun (WGS) entry which is preliminary data.</text>
</comment>
<dbReference type="EMBL" id="VLTN01000043">
    <property type="protein sequence ID" value="KAA0149399.1"/>
    <property type="molecule type" value="Genomic_DNA"/>
</dbReference>
<dbReference type="Gene3D" id="1.10.238.10">
    <property type="entry name" value="EF-hand"/>
    <property type="match status" value="1"/>
</dbReference>
<keyword evidence="1" id="KW-0106">Calcium</keyword>
<accession>A0A5A8C9Y1</accession>
<dbReference type="PROSITE" id="PS00018">
    <property type="entry name" value="EF_HAND_1"/>
    <property type="match status" value="2"/>
</dbReference>
<feature type="compositionally biased region" description="Low complexity" evidence="2">
    <location>
        <begin position="533"/>
        <end position="550"/>
    </location>
</feature>
<feature type="compositionally biased region" description="Basic and acidic residues" evidence="2">
    <location>
        <begin position="926"/>
        <end position="937"/>
    </location>
</feature>
<dbReference type="PROSITE" id="PS50222">
    <property type="entry name" value="EF_HAND_2"/>
    <property type="match status" value="2"/>
</dbReference>
<dbReference type="SUPFAM" id="SSF47473">
    <property type="entry name" value="EF-hand"/>
    <property type="match status" value="1"/>
</dbReference>
<dbReference type="OMA" id="GTHATGF"/>